<dbReference type="RefSeq" id="WP_289606584.1">
    <property type="nucleotide sequence ID" value="NZ_JAUDCG010000002.1"/>
</dbReference>
<feature type="domain" description="NIF system FeS cluster assembly NifU N-terminal" evidence="1">
    <location>
        <begin position="13"/>
        <end position="128"/>
    </location>
</feature>
<name>A0ABT7U8Z8_9FIRM</name>
<comment type="caution">
    <text evidence="2">The sequence shown here is derived from an EMBL/GenBank/DDBJ whole genome shotgun (WGS) entry which is preliminary data.</text>
</comment>
<dbReference type="CDD" id="cd06664">
    <property type="entry name" value="IscU_like"/>
    <property type="match status" value="1"/>
</dbReference>
<keyword evidence="3" id="KW-1185">Reference proteome</keyword>
<accession>A0ABT7U8Z8</accession>
<evidence type="ECO:0000313" key="2">
    <source>
        <dbReference type="EMBL" id="MDM8156111.1"/>
    </source>
</evidence>
<reference evidence="2" key="1">
    <citation type="submission" date="2023-06" db="EMBL/GenBank/DDBJ databases">
        <title>Identification and characterization of horizontal gene transfer across gut microbiota members of farm animals based on homology search.</title>
        <authorList>
            <person name="Schwarzerova J."/>
            <person name="Nykrynova M."/>
            <person name="Jureckova K."/>
            <person name="Cejkova D."/>
            <person name="Rychlik I."/>
        </authorList>
    </citation>
    <scope>NUCLEOTIDE SEQUENCE</scope>
    <source>
        <strain evidence="2">ET39</strain>
    </source>
</reference>
<evidence type="ECO:0000259" key="1">
    <source>
        <dbReference type="Pfam" id="PF01592"/>
    </source>
</evidence>
<dbReference type="EMBL" id="JAUDCG010000002">
    <property type="protein sequence ID" value="MDM8156111.1"/>
    <property type="molecule type" value="Genomic_DNA"/>
</dbReference>
<proteinExistence type="predicted"/>
<evidence type="ECO:0000313" key="3">
    <source>
        <dbReference type="Proteomes" id="UP001529340"/>
    </source>
</evidence>
<dbReference type="InterPro" id="IPR002871">
    <property type="entry name" value="NIF_FeS_clus_asmbl_NifU_N"/>
</dbReference>
<dbReference type="NCBIfam" id="TIGR01994">
    <property type="entry name" value="SUF_scaf_2"/>
    <property type="match status" value="1"/>
</dbReference>
<sequence length="151" mass="17188">MSDLLKDPMILRQIIMDHYEYPRNHTLTKEEGYAQKHMASESCIDDIYVQSRIEEGIVKDVRFDGVACTISTASTSIMSELLRGKSIAQAREIIRNYFAMIDQQDYDEALLEEAVAFANVGKQANRIKCATIGWKAMEEMLAESEENADEK</sequence>
<protein>
    <submittedName>
        <fullName evidence="2">SUF system NifU family Fe-S cluster assembly protein</fullName>
    </submittedName>
</protein>
<dbReference type="PANTHER" id="PTHR10093">
    <property type="entry name" value="IRON-SULFUR CLUSTER ASSEMBLY ENZYME NIFU HOMOLOG"/>
    <property type="match status" value="1"/>
</dbReference>
<gene>
    <name evidence="2" type="ORF">QUV96_00490</name>
</gene>
<dbReference type="Pfam" id="PF01592">
    <property type="entry name" value="NifU_N"/>
    <property type="match status" value="1"/>
</dbReference>
<reference evidence="2" key="2">
    <citation type="submission" date="2023-06" db="EMBL/GenBank/DDBJ databases">
        <authorList>
            <person name="Zeman M."/>
            <person name="Kubasova T."/>
            <person name="Jahodarova E."/>
            <person name="Nykrynova M."/>
            <person name="Rychlik I."/>
        </authorList>
    </citation>
    <scope>NUCLEOTIDE SEQUENCE</scope>
    <source>
        <strain evidence="2">ET39</strain>
    </source>
</reference>
<dbReference type="Gene3D" id="3.90.1010.10">
    <property type="match status" value="1"/>
</dbReference>
<dbReference type="SUPFAM" id="SSF82649">
    <property type="entry name" value="SufE/NifU"/>
    <property type="match status" value="1"/>
</dbReference>
<organism evidence="2 3">
    <name type="scientific">Amedibacillus dolichus</name>
    <dbReference type="NCBI Taxonomy" id="31971"/>
    <lineage>
        <taxon>Bacteria</taxon>
        <taxon>Bacillati</taxon>
        <taxon>Bacillota</taxon>
        <taxon>Erysipelotrichia</taxon>
        <taxon>Erysipelotrichales</taxon>
        <taxon>Erysipelotrichaceae</taxon>
        <taxon>Amedibacillus</taxon>
    </lineage>
</organism>
<dbReference type="Proteomes" id="UP001529340">
    <property type="component" value="Unassembled WGS sequence"/>
</dbReference>